<dbReference type="InterPro" id="IPR051261">
    <property type="entry name" value="NLR"/>
</dbReference>
<dbReference type="FunFam" id="3.40.50.300:FF:001524">
    <property type="entry name" value="Si:dkey-126g1.7"/>
    <property type="match status" value="1"/>
</dbReference>
<dbReference type="InterPro" id="IPR027417">
    <property type="entry name" value="P-loop_NTPase"/>
</dbReference>
<feature type="region of interest" description="Disordered" evidence="3">
    <location>
        <begin position="959"/>
        <end position="997"/>
    </location>
</feature>
<dbReference type="SUPFAM" id="SSF56672">
    <property type="entry name" value="DNA/RNA polymerases"/>
    <property type="match status" value="1"/>
</dbReference>
<dbReference type="InterPro" id="IPR007111">
    <property type="entry name" value="NACHT_NTPase"/>
</dbReference>
<dbReference type="InterPro" id="IPR043502">
    <property type="entry name" value="DNA/RNA_pol_sf"/>
</dbReference>
<comment type="caution">
    <text evidence="6">The sequence shown here is derived from an EMBL/GenBank/DDBJ whole genome shotgun (WGS) entry which is preliminary data.</text>
</comment>
<dbReference type="AlphaFoldDB" id="A0A9Q0EJB3"/>
<dbReference type="EMBL" id="JANIIK010000040">
    <property type="protein sequence ID" value="KAJ3607874.1"/>
    <property type="molecule type" value="Genomic_DNA"/>
</dbReference>
<keyword evidence="7" id="KW-1185">Reference proteome</keyword>
<feature type="compositionally biased region" description="Pro residues" evidence="3">
    <location>
        <begin position="963"/>
        <end position="974"/>
    </location>
</feature>
<dbReference type="SMART" id="SM01288">
    <property type="entry name" value="FISNA"/>
    <property type="match status" value="1"/>
</dbReference>
<evidence type="ECO:0000259" key="5">
    <source>
        <dbReference type="PROSITE" id="PS50878"/>
    </source>
</evidence>
<dbReference type="InterPro" id="IPR029495">
    <property type="entry name" value="NACHT-assoc"/>
</dbReference>
<evidence type="ECO:0000256" key="2">
    <source>
        <dbReference type="ARBA" id="ARBA00022737"/>
    </source>
</evidence>
<dbReference type="Proteomes" id="UP001148018">
    <property type="component" value="Unassembled WGS sequence"/>
</dbReference>
<dbReference type="Pfam" id="PF00078">
    <property type="entry name" value="RVT_1"/>
    <property type="match status" value="1"/>
</dbReference>
<organism evidence="6 7">
    <name type="scientific">Muraenolepis orangiensis</name>
    <name type="common">Patagonian moray cod</name>
    <dbReference type="NCBI Taxonomy" id="630683"/>
    <lineage>
        <taxon>Eukaryota</taxon>
        <taxon>Metazoa</taxon>
        <taxon>Chordata</taxon>
        <taxon>Craniata</taxon>
        <taxon>Vertebrata</taxon>
        <taxon>Euteleostomi</taxon>
        <taxon>Actinopterygii</taxon>
        <taxon>Neopterygii</taxon>
        <taxon>Teleostei</taxon>
        <taxon>Neoteleostei</taxon>
        <taxon>Acanthomorphata</taxon>
        <taxon>Zeiogadaria</taxon>
        <taxon>Gadariae</taxon>
        <taxon>Gadiformes</taxon>
        <taxon>Muraenolepidoidei</taxon>
        <taxon>Muraenolepididae</taxon>
        <taxon>Muraenolepis</taxon>
    </lineage>
</organism>
<evidence type="ECO:0000313" key="6">
    <source>
        <dbReference type="EMBL" id="KAJ3607874.1"/>
    </source>
</evidence>
<dbReference type="Pfam" id="PF05729">
    <property type="entry name" value="NACHT"/>
    <property type="match status" value="1"/>
</dbReference>
<evidence type="ECO:0000313" key="7">
    <source>
        <dbReference type="Proteomes" id="UP001148018"/>
    </source>
</evidence>
<sequence>MPLLTSPPGCDSCLRLTQKVSELEGRISILCRIREDEKTLDSILSFCPVPEIGVEREMDPTVPCVVPAPTQSRNPWDERGAKPRALANSTPLPEPWIEPGNRRGRRSSRVPLPSRHIKLTNRFAVLDEEEFPYLDGRSSSFMVHSTASVGQRSHMVAPRSLKPDFPSARARSGLIHPPSADHLVRDHSPAPPASLSEPSLRPLGPYSLVIGDSIIRNVRDKTAVTICFPGAKKFRRVFEGIAKAGQSTDLNDFYTELFITERVSGEVNKEHEVRLIETASRKPAKEETPIKLEDIFKPLPGQDQPSRTIMTTGVAGIGKTILTHKFTLDWAEGKANHDIHFTLPFTFRELNLLKEKEFSLMELLHHFFIQTKGILRYDLFQVVFILDGLDECRLPLDFQNNPIWTDVTKSTSVDVLLTNLIRGDLLPSARIWITTRPAAANQIPAECVGMVTEVRGFTDPQKEEYFRKRFREETLASTIISHIKTSRSLHIIEQELGECNNLIDPPEPEVQFDMSELQLKEVREVVRKARASSAPGPSGTSYKVYKYCPKLLLRLWYILRVFWRRGRIPDQWRVAEGVWIPKEENSTQLDQFRIISLLCVEAKVFFSAVSKRLCTYLAENNYIDTSVQKGGISGMPGCLEHTGVVTQLIREARENKGNLSVLWLDLENAFGSIPHKLVQFTLTKHHVPSRCRDLIADYYSNFRMRVSSGEITSSWHNVEIGIITGCTISVTLFSLAMNMLTKSAEPECRGPRTNSGQRQPPIRAFMDDLTVMTESVPGCRWILKGLEELVEWARMRFKPAKSRSMVLRKGKVVDKFRFNIADTAIPSISEKPVKSLGKVFDCSLRDTTSIQSTCTELDGWLKSVDKSGLPGKFKAWVYQHGILPRILWPLLVYAVPISTVETLERRGVTDDIFVTVTASSPEMLKSCLCTRQLSGLHPSALRPPPFSSQASTIQLSGLHPSALRPPPFSSPGSPPFSSQASTLQLSGLHPSIHRDNR</sequence>
<dbReference type="PROSITE" id="PS50837">
    <property type="entry name" value="NACHT"/>
    <property type="match status" value="1"/>
</dbReference>
<dbReference type="CDD" id="cd01650">
    <property type="entry name" value="RT_nLTR_like"/>
    <property type="match status" value="1"/>
</dbReference>
<accession>A0A9Q0EJB3</accession>
<gene>
    <name evidence="6" type="ORF">NHX12_024925</name>
</gene>
<evidence type="ECO:0008006" key="8">
    <source>
        <dbReference type="Google" id="ProtNLM"/>
    </source>
</evidence>
<evidence type="ECO:0000256" key="3">
    <source>
        <dbReference type="SAM" id="MobiDB-lite"/>
    </source>
</evidence>
<feature type="domain" description="NACHT" evidence="4">
    <location>
        <begin position="307"/>
        <end position="439"/>
    </location>
</feature>
<dbReference type="InterPro" id="IPR000477">
    <property type="entry name" value="RT_dom"/>
</dbReference>
<keyword evidence="2" id="KW-0677">Repeat</keyword>
<dbReference type="PANTHER" id="PTHR24106">
    <property type="entry name" value="NACHT, LRR AND CARD DOMAINS-CONTAINING"/>
    <property type="match status" value="1"/>
</dbReference>
<evidence type="ECO:0000259" key="4">
    <source>
        <dbReference type="PROSITE" id="PS50837"/>
    </source>
</evidence>
<evidence type="ECO:0000256" key="1">
    <source>
        <dbReference type="ARBA" id="ARBA00022614"/>
    </source>
</evidence>
<protein>
    <recommendedName>
        <fullName evidence="8">NACHT domain-containing protein</fullName>
    </recommendedName>
</protein>
<keyword evidence="1" id="KW-0433">Leucine-rich repeat</keyword>
<proteinExistence type="predicted"/>
<name>A0A9Q0EJB3_9TELE</name>
<dbReference type="Pfam" id="PF14484">
    <property type="entry name" value="FISNA"/>
    <property type="match status" value="1"/>
</dbReference>
<feature type="domain" description="Reverse transcriptase" evidence="5">
    <location>
        <begin position="561"/>
        <end position="840"/>
    </location>
</feature>
<dbReference type="PROSITE" id="PS50878">
    <property type="entry name" value="RT_POL"/>
    <property type="match status" value="1"/>
</dbReference>
<reference evidence="6" key="1">
    <citation type="submission" date="2022-07" db="EMBL/GenBank/DDBJ databases">
        <title>Chromosome-level genome of Muraenolepis orangiensis.</title>
        <authorList>
            <person name="Kim J."/>
        </authorList>
    </citation>
    <scope>NUCLEOTIDE SEQUENCE</scope>
    <source>
        <strain evidence="6">KU_S4_2022</strain>
        <tissue evidence="6">Muscle</tissue>
    </source>
</reference>
<dbReference type="OrthoDB" id="9937357at2759"/>
<dbReference type="Gene3D" id="3.40.50.300">
    <property type="entry name" value="P-loop containing nucleotide triphosphate hydrolases"/>
    <property type="match status" value="1"/>
</dbReference>
<feature type="region of interest" description="Disordered" evidence="3">
    <location>
        <begin position="66"/>
        <end position="110"/>
    </location>
</feature>